<dbReference type="InterPro" id="IPR029044">
    <property type="entry name" value="Nucleotide-diphossugar_trans"/>
</dbReference>
<proteinExistence type="inferred from homology"/>
<name>A0A382Z445_9ZZZZ</name>
<evidence type="ECO:0000256" key="2">
    <source>
        <dbReference type="ARBA" id="ARBA00022676"/>
    </source>
</evidence>
<dbReference type="SUPFAM" id="SSF53448">
    <property type="entry name" value="Nucleotide-diphospho-sugar transferases"/>
    <property type="match status" value="1"/>
</dbReference>
<dbReference type="AlphaFoldDB" id="A0A382Z445"/>
<dbReference type="PANTHER" id="PTHR43398:SF1">
    <property type="entry name" value="DOLICHOL-PHOSPHATE MANNOSYLTRANSFERASE SUBUNIT 1"/>
    <property type="match status" value="1"/>
</dbReference>
<dbReference type="GO" id="GO:0016020">
    <property type="term" value="C:membrane"/>
    <property type="evidence" value="ECO:0007669"/>
    <property type="project" value="GOC"/>
</dbReference>
<evidence type="ECO:0000256" key="3">
    <source>
        <dbReference type="ARBA" id="ARBA00022679"/>
    </source>
</evidence>
<reference evidence="5" key="1">
    <citation type="submission" date="2018-05" db="EMBL/GenBank/DDBJ databases">
        <authorList>
            <person name="Lanie J.A."/>
            <person name="Ng W.-L."/>
            <person name="Kazmierczak K.M."/>
            <person name="Andrzejewski T.M."/>
            <person name="Davidsen T.M."/>
            <person name="Wayne K.J."/>
            <person name="Tettelin H."/>
            <person name="Glass J.I."/>
            <person name="Rusch D."/>
            <person name="Podicherti R."/>
            <person name="Tsui H.-C.T."/>
            <person name="Winkler M.E."/>
        </authorList>
    </citation>
    <scope>NUCLEOTIDE SEQUENCE</scope>
</reference>
<dbReference type="InterPro" id="IPR001173">
    <property type="entry name" value="Glyco_trans_2-like"/>
</dbReference>
<protein>
    <recommendedName>
        <fullName evidence="4">Glycosyltransferase 2-like domain-containing protein</fullName>
    </recommendedName>
</protein>
<gene>
    <name evidence="5" type="ORF">METZ01_LOCUS443095</name>
</gene>
<evidence type="ECO:0000256" key="1">
    <source>
        <dbReference type="ARBA" id="ARBA00006739"/>
    </source>
</evidence>
<dbReference type="EMBL" id="UINC01180846">
    <property type="protein sequence ID" value="SVD90241.1"/>
    <property type="molecule type" value="Genomic_DNA"/>
</dbReference>
<dbReference type="Pfam" id="PF00535">
    <property type="entry name" value="Glycos_transf_2"/>
    <property type="match status" value="1"/>
</dbReference>
<dbReference type="InterPro" id="IPR039528">
    <property type="entry name" value="DPM1-like"/>
</dbReference>
<sequence length="250" mass="29302">MEMIKEKIIVFIPMYNCESQISRVLARFDESTCNIFDEILIVDNGSNDSSLKSAKLAAEKLENIKITIVQNVENYNLGGSHKVAFNYALENNYDFLVVIHGDDQGDIHDVVPLLIQGQHRDWDCLLGSRFLKSSKLIGYSWFRIFGNWGINLLGSIICRRMLYDLGAGLNVYNMKMLENKFYLKFPNGLTFNYYMTFYTVGIKASFKYFPLTWREEDQISNVEMFSHFKEWLEIVMTYVFNYDHFMNGWH</sequence>
<evidence type="ECO:0000259" key="4">
    <source>
        <dbReference type="Pfam" id="PF00535"/>
    </source>
</evidence>
<comment type="similarity">
    <text evidence="1">Belongs to the glycosyltransferase 2 family.</text>
</comment>
<organism evidence="5">
    <name type="scientific">marine metagenome</name>
    <dbReference type="NCBI Taxonomy" id="408172"/>
    <lineage>
        <taxon>unclassified sequences</taxon>
        <taxon>metagenomes</taxon>
        <taxon>ecological metagenomes</taxon>
    </lineage>
</organism>
<dbReference type="Gene3D" id="3.90.550.10">
    <property type="entry name" value="Spore Coat Polysaccharide Biosynthesis Protein SpsA, Chain A"/>
    <property type="match status" value="1"/>
</dbReference>
<accession>A0A382Z445</accession>
<dbReference type="CDD" id="cd04179">
    <property type="entry name" value="DPM_DPG-synthase_like"/>
    <property type="match status" value="1"/>
</dbReference>
<dbReference type="PANTHER" id="PTHR43398">
    <property type="entry name" value="DOLICHOL-PHOSPHATE MANNOSYLTRANSFERASE SUBUNIT 1"/>
    <property type="match status" value="1"/>
</dbReference>
<keyword evidence="3" id="KW-0808">Transferase</keyword>
<dbReference type="GO" id="GO:0004582">
    <property type="term" value="F:dolichyl-phosphate beta-D-mannosyltransferase activity"/>
    <property type="evidence" value="ECO:0007669"/>
    <property type="project" value="InterPro"/>
</dbReference>
<feature type="non-terminal residue" evidence="5">
    <location>
        <position position="250"/>
    </location>
</feature>
<evidence type="ECO:0000313" key="5">
    <source>
        <dbReference type="EMBL" id="SVD90241.1"/>
    </source>
</evidence>
<feature type="domain" description="Glycosyltransferase 2-like" evidence="4">
    <location>
        <begin position="10"/>
        <end position="144"/>
    </location>
</feature>
<keyword evidence="2" id="KW-0328">Glycosyltransferase</keyword>
<dbReference type="GO" id="GO:0009247">
    <property type="term" value="P:glycolipid biosynthetic process"/>
    <property type="evidence" value="ECO:0007669"/>
    <property type="project" value="TreeGrafter"/>
</dbReference>